<organism evidence="1">
    <name type="scientific">Tanacetum cinerariifolium</name>
    <name type="common">Dalmatian daisy</name>
    <name type="synonym">Chrysanthemum cinerariifolium</name>
    <dbReference type="NCBI Taxonomy" id="118510"/>
    <lineage>
        <taxon>Eukaryota</taxon>
        <taxon>Viridiplantae</taxon>
        <taxon>Streptophyta</taxon>
        <taxon>Embryophyta</taxon>
        <taxon>Tracheophyta</taxon>
        <taxon>Spermatophyta</taxon>
        <taxon>Magnoliopsida</taxon>
        <taxon>eudicotyledons</taxon>
        <taxon>Gunneridae</taxon>
        <taxon>Pentapetalae</taxon>
        <taxon>asterids</taxon>
        <taxon>campanulids</taxon>
        <taxon>Asterales</taxon>
        <taxon>Asteraceae</taxon>
        <taxon>Asteroideae</taxon>
        <taxon>Anthemideae</taxon>
        <taxon>Anthemidinae</taxon>
        <taxon>Tanacetum</taxon>
    </lineage>
</organism>
<reference evidence="1" key="1">
    <citation type="journal article" date="2019" name="Sci. Rep.">
        <title>Draft genome of Tanacetum cinerariifolium, the natural source of mosquito coil.</title>
        <authorList>
            <person name="Yamashiro T."/>
            <person name="Shiraishi A."/>
            <person name="Satake H."/>
            <person name="Nakayama K."/>
        </authorList>
    </citation>
    <scope>NUCLEOTIDE SEQUENCE</scope>
</reference>
<feature type="non-terminal residue" evidence="1">
    <location>
        <position position="1"/>
    </location>
</feature>
<dbReference type="InterPro" id="IPR036691">
    <property type="entry name" value="Endo/exonu/phosph_ase_sf"/>
</dbReference>
<accession>A0A699KMB2</accession>
<evidence type="ECO:0000313" key="1">
    <source>
        <dbReference type="EMBL" id="GFB02203.1"/>
    </source>
</evidence>
<keyword evidence="1" id="KW-0808">Transferase</keyword>
<keyword evidence="1" id="KW-0695">RNA-directed DNA polymerase</keyword>
<comment type="caution">
    <text evidence="1">The sequence shown here is derived from an EMBL/GenBank/DDBJ whole genome shotgun (WGS) entry which is preliminary data.</text>
</comment>
<sequence>QPSICSKAFMTELDRHKNMVRGFPWILIGDFNVVLNLEDSFSGSPSLNYAISEFKECVNKIELCLNNGYLGYLIVIVFNNDESDSEVKETIVAESIPATNPKGASTPSNDVFNV</sequence>
<gene>
    <name evidence="1" type="ORF">Tci_674174</name>
</gene>
<proteinExistence type="predicted"/>
<dbReference type="AlphaFoldDB" id="A0A699KMB2"/>
<keyword evidence="1" id="KW-0548">Nucleotidyltransferase</keyword>
<protein>
    <submittedName>
        <fullName evidence="1">RNA-directed DNA polymerase, eukaryota, reverse transcriptase zinc-binding domain protein</fullName>
    </submittedName>
</protein>
<dbReference type="GO" id="GO:0003964">
    <property type="term" value="F:RNA-directed DNA polymerase activity"/>
    <property type="evidence" value="ECO:0007669"/>
    <property type="project" value="UniProtKB-KW"/>
</dbReference>
<dbReference type="EMBL" id="BKCJ010535326">
    <property type="protein sequence ID" value="GFB02203.1"/>
    <property type="molecule type" value="Genomic_DNA"/>
</dbReference>
<name>A0A699KMB2_TANCI</name>
<dbReference type="SUPFAM" id="SSF56219">
    <property type="entry name" value="DNase I-like"/>
    <property type="match status" value="1"/>
</dbReference>